<evidence type="ECO:0000313" key="5">
    <source>
        <dbReference type="WBParaSite" id="OFLC_0000742501-mRNA-1"/>
    </source>
</evidence>
<dbReference type="AlphaFoldDB" id="A0A183HIW4"/>
<evidence type="ECO:0000256" key="1">
    <source>
        <dbReference type="ARBA" id="ARBA00006484"/>
    </source>
</evidence>
<sequence>MAYAINCITIYFNPSGGYHTALQLCAKGYRVTIACRNIEKAKNACASIVNRLGNSASIDFIIIDLSELSSVSKSVHMITAQKRCYDIIILNAGVLLPKLFKTKDGFDTTFQV</sequence>
<reference evidence="5" key="1">
    <citation type="submission" date="2016-06" db="UniProtKB">
        <authorList>
            <consortium name="WormBaseParasite"/>
        </authorList>
    </citation>
    <scope>IDENTIFICATION</scope>
</reference>
<dbReference type="Gene3D" id="3.40.50.720">
    <property type="entry name" value="NAD(P)-binding Rossmann-like Domain"/>
    <property type="match status" value="1"/>
</dbReference>
<protein>
    <submittedName>
        <fullName evidence="5">SDR family NAD(P)-dependent oxidoreductase</fullName>
    </submittedName>
</protein>
<name>A0A183HIW4_9BILA</name>
<dbReference type="GO" id="GO:0016491">
    <property type="term" value="F:oxidoreductase activity"/>
    <property type="evidence" value="ECO:0007669"/>
    <property type="project" value="UniProtKB-KW"/>
</dbReference>
<dbReference type="InterPro" id="IPR036291">
    <property type="entry name" value="NAD(P)-bd_dom_sf"/>
</dbReference>
<keyword evidence="4" id="KW-1185">Reference proteome</keyword>
<keyword evidence="2" id="KW-0560">Oxidoreductase</keyword>
<dbReference type="PANTHER" id="PTHR24320:SF148">
    <property type="entry name" value="NAD(P)-BINDING ROSSMANN-FOLD SUPERFAMILY PROTEIN"/>
    <property type="match status" value="1"/>
</dbReference>
<dbReference type="Pfam" id="PF00106">
    <property type="entry name" value="adh_short"/>
    <property type="match status" value="1"/>
</dbReference>
<dbReference type="SUPFAM" id="SSF51735">
    <property type="entry name" value="NAD(P)-binding Rossmann-fold domains"/>
    <property type="match status" value="1"/>
</dbReference>
<proteinExistence type="inferred from homology"/>
<dbReference type="PANTHER" id="PTHR24320">
    <property type="entry name" value="RETINOL DEHYDROGENASE"/>
    <property type="match status" value="1"/>
</dbReference>
<evidence type="ECO:0000313" key="3">
    <source>
        <dbReference type="EMBL" id="VDO50952.1"/>
    </source>
</evidence>
<gene>
    <name evidence="3" type="ORF">OFLC_LOCUS7425</name>
</gene>
<evidence type="ECO:0000313" key="4">
    <source>
        <dbReference type="Proteomes" id="UP000267606"/>
    </source>
</evidence>
<dbReference type="InterPro" id="IPR002347">
    <property type="entry name" value="SDR_fam"/>
</dbReference>
<comment type="similarity">
    <text evidence="1">Belongs to the short-chain dehydrogenases/reductases (SDR) family.</text>
</comment>
<dbReference type="Proteomes" id="UP000267606">
    <property type="component" value="Unassembled WGS sequence"/>
</dbReference>
<accession>A0A183HIW4</accession>
<evidence type="ECO:0000256" key="2">
    <source>
        <dbReference type="ARBA" id="ARBA00023002"/>
    </source>
</evidence>
<dbReference type="WBParaSite" id="OFLC_0000742501-mRNA-1">
    <property type="protein sequence ID" value="OFLC_0000742501-mRNA-1"/>
    <property type="gene ID" value="OFLC_0000742501"/>
</dbReference>
<organism evidence="5">
    <name type="scientific">Onchocerca flexuosa</name>
    <dbReference type="NCBI Taxonomy" id="387005"/>
    <lineage>
        <taxon>Eukaryota</taxon>
        <taxon>Metazoa</taxon>
        <taxon>Ecdysozoa</taxon>
        <taxon>Nematoda</taxon>
        <taxon>Chromadorea</taxon>
        <taxon>Rhabditida</taxon>
        <taxon>Spirurina</taxon>
        <taxon>Spiruromorpha</taxon>
        <taxon>Filarioidea</taxon>
        <taxon>Onchocercidae</taxon>
        <taxon>Onchocerca</taxon>
    </lineage>
</organism>
<dbReference type="EMBL" id="UZAJ01007752">
    <property type="protein sequence ID" value="VDO50952.1"/>
    <property type="molecule type" value="Genomic_DNA"/>
</dbReference>
<reference evidence="3 4" key="2">
    <citation type="submission" date="2018-11" db="EMBL/GenBank/DDBJ databases">
        <authorList>
            <consortium name="Pathogen Informatics"/>
        </authorList>
    </citation>
    <scope>NUCLEOTIDE SEQUENCE [LARGE SCALE GENOMIC DNA]</scope>
</reference>
<dbReference type="STRING" id="387005.A0A183HIW4"/>